<reference evidence="2" key="1">
    <citation type="submission" date="2021-01" db="EMBL/GenBank/DDBJ databases">
        <authorList>
            <person name="Corre E."/>
            <person name="Pelletier E."/>
            <person name="Niang G."/>
            <person name="Scheremetjew M."/>
            <person name="Finn R."/>
            <person name="Kale V."/>
            <person name="Holt S."/>
            <person name="Cochrane G."/>
            <person name="Meng A."/>
            <person name="Brown T."/>
            <person name="Cohen L."/>
        </authorList>
    </citation>
    <scope>NUCLEOTIDE SEQUENCE</scope>
    <source>
        <strain evidence="2">CCMP1594</strain>
    </source>
</reference>
<proteinExistence type="predicted"/>
<accession>A0A7S4LFK9</accession>
<evidence type="ECO:0000256" key="1">
    <source>
        <dbReference type="SAM" id="MobiDB-lite"/>
    </source>
</evidence>
<name>A0A7S4LFK9_9EUGL</name>
<sequence length="99" mass="10551">MTSSLMVPVGGKPRLSHIPLRHLHVSSHEGTAVVTGAGPIVIVEELVRVSRALTQRGACEAVPAPGMGRMSRGWSSPHRQRGNRATLMDPHFLSPASRG</sequence>
<organism evidence="2">
    <name type="scientific">Eutreptiella gymnastica</name>
    <dbReference type="NCBI Taxonomy" id="73025"/>
    <lineage>
        <taxon>Eukaryota</taxon>
        <taxon>Discoba</taxon>
        <taxon>Euglenozoa</taxon>
        <taxon>Euglenida</taxon>
        <taxon>Spirocuta</taxon>
        <taxon>Euglenophyceae</taxon>
        <taxon>Eutreptiales</taxon>
        <taxon>Eutreptiaceae</taxon>
        <taxon>Eutreptiella</taxon>
    </lineage>
</organism>
<protein>
    <submittedName>
        <fullName evidence="2">Uncharacterized protein</fullName>
    </submittedName>
</protein>
<evidence type="ECO:0000313" key="2">
    <source>
        <dbReference type="EMBL" id="CAE0825901.1"/>
    </source>
</evidence>
<gene>
    <name evidence="2" type="ORF">EGYM00163_LOCUS37153</name>
</gene>
<dbReference type="AlphaFoldDB" id="A0A7S4LFK9"/>
<dbReference type="EMBL" id="HBJA01107534">
    <property type="protein sequence ID" value="CAE0825901.1"/>
    <property type="molecule type" value="Transcribed_RNA"/>
</dbReference>
<feature type="region of interest" description="Disordered" evidence="1">
    <location>
        <begin position="62"/>
        <end position="99"/>
    </location>
</feature>